<proteinExistence type="predicted"/>
<dbReference type="GO" id="GO:0016020">
    <property type="term" value="C:membrane"/>
    <property type="evidence" value="ECO:0007669"/>
    <property type="project" value="UniProtKB-SubCell"/>
</dbReference>
<evidence type="ECO:0000256" key="1">
    <source>
        <dbReference type="ARBA" id="ARBA00004141"/>
    </source>
</evidence>
<dbReference type="PANTHER" id="PTHR11132">
    <property type="entry name" value="SOLUTE CARRIER FAMILY 35"/>
    <property type="match status" value="1"/>
</dbReference>
<gene>
    <name evidence="8" type="ORF">KFL_001090050</name>
</gene>
<feature type="transmembrane region" description="Helical" evidence="6">
    <location>
        <begin position="316"/>
        <end position="336"/>
    </location>
</feature>
<dbReference type="Proteomes" id="UP000054558">
    <property type="component" value="Unassembled WGS sequence"/>
</dbReference>
<feature type="compositionally biased region" description="Basic and acidic residues" evidence="5">
    <location>
        <begin position="16"/>
        <end position="25"/>
    </location>
</feature>
<feature type="transmembrane region" description="Helical" evidence="6">
    <location>
        <begin position="101"/>
        <end position="121"/>
    </location>
</feature>
<reference evidence="8 9" key="1">
    <citation type="journal article" date="2014" name="Nat. Commun.">
        <title>Klebsormidium flaccidum genome reveals primary factors for plant terrestrial adaptation.</title>
        <authorList>
            <person name="Hori K."/>
            <person name="Maruyama F."/>
            <person name="Fujisawa T."/>
            <person name="Togashi T."/>
            <person name="Yamamoto N."/>
            <person name="Seo M."/>
            <person name="Sato S."/>
            <person name="Yamada T."/>
            <person name="Mori H."/>
            <person name="Tajima N."/>
            <person name="Moriyama T."/>
            <person name="Ikeuchi M."/>
            <person name="Watanabe M."/>
            <person name="Wada H."/>
            <person name="Kobayashi K."/>
            <person name="Saito M."/>
            <person name="Masuda T."/>
            <person name="Sasaki-Sekimoto Y."/>
            <person name="Mashiguchi K."/>
            <person name="Awai K."/>
            <person name="Shimojima M."/>
            <person name="Masuda S."/>
            <person name="Iwai M."/>
            <person name="Nobusawa T."/>
            <person name="Narise T."/>
            <person name="Kondo S."/>
            <person name="Saito H."/>
            <person name="Sato R."/>
            <person name="Murakawa M."/>
            <person name="Ihara Y."/>
            <person name="Oshima-Yamada Y."/>
            <person name="Ohtaka K."/>
            <person name="Satoh M."/>
            <person name="Sonobe K."/>
            <person name="Ishii M."/>
            <person name="Ohtani R."/>
            <person name="Kanamori-Sato M."/>
            <person name="Honoki R."/>
            <person name="Miyazaki D."/>
            <person name="Mochizuki H."/>
            <person name="Umetsu J."/>
            <person name="Higashi K."/>
            <person name="Shibata D."/>
            <person name="Kamiya Y."/>
            <person name="Sato N."/>
            <person name="Nakamura Y."/>
            <person name="Tabata S."/>
            <person name="Ida S."/>
            <person name="Kurokawa K."/>
            <person name="Ohta H."/>
        </authorList>
    </citation>
    <scope>NUCLEOTIDE SEQUENCE [LARGE SCALE GENOMIC DNA]</scope>
    <source>
        <strain evidence="8 9">NIES-2285</strain>
    </source>
</reference>
<dbReference type="GO" id="GO:0005458">
    <property type="term" value="F:GDP-mannose transmembrane transporter activity"/>
    <property type="evidence" value="ECO:0000318"/>
    <property type="project" value="GO_Central"/>
</dbReference>
<dbReference type="GO" id="GO:0005794">
    <property type="term" value="C:Golgi apparatus"/>
    <property type="evidence" value="ECO:0000318"/>
    <property type="project" value="GO_Central"/>
</dbReference>
<evidence type="ECO:0000256" key="4">
    <source>
        <dbReference type="ARBA" id="ARBA00023136"/>
    </source>
</evidence>
<dbReference type="AlphaFoldDB" id="A0A1Y1I0R0"/>
<dbReference type="Pfam" id="PF03151">
    <property type="entry name" value="TPT"/>
    <property type="match status" value="1"/>
</dbReference>
<evidence type="ECO:0000259" key="7">
    <source>
        <dbReference type="Pfam" id="PF03151"/>
    </source>
</evidence>
<dbReference type="OrthoDB" id="417037at2759"/>
<keyword evidence="2 6" id="KW-0812">Transmembrane</keyword>
<feature type="region of interest" description="Disordered" evidence="5">
    <location>
        <begin position="1"/>
        <end position="45"/>
    </location>
</feature>
<feature type="transmembrane region" description="Helical" evidence="6">
    <location>
        <begin position="342"/>
        <end position="359"/>
    </location>
</feature>
<feature type="transmembrane region" description="Helical" evidence="6">
    <location>
        <begin position="287"/>
        <end position="309"/>
    </location>
</feature>
<dbReference type="EMBL" id="DF237058">
    <property type="protein sequence ID" value="GAQ82356.1"/>
    <property type="molecule type" value="Genomic_DNA"/>
</dbReference>
<dbReference type="GO" id="GO:1990570">
    <property type="term" value="P:GDP-mannose transmembrane transport"/>
    <property type="evidence" value="ECO:0000318"/>
    <property type="project" value="GO_Central"/>
</dbReference>
<sequence>MVVATPNSVRRGQGRPKPDQLKQLEKGASSGASDSEDEEAPNEKQRLISPLGAKTPISWLSLFASKSFIAGAAYTCSSISMILLNKLVLSGFGFDAPNALMFFQNSIAVIIVGTLSGLGLVHTERITWRLVRIWLPVNLIFVGMLLSGFNSLKYMQVAMVTILKNTTNILTAVGDTLFFGKRHNRATWGSLGLVILSGVVGGITDLSFNPLGYMWQVINCFFTAGYSLYLRKAMDTAKAATKSGTLNEYSMVMLNNLLSLPLILVLVCLTDEVSRLRASPLLVVPSFWVAAFFSGLLGLSISFSSLWFLHQTSPTTYSLVGSLNKIPLSVMGIWFFNAPTTWPNLGSIAVGLLAGILFTRAKMMG</sequence>
<feature type="transmembrane region" description="Helical" evidence="6">
    <location>
        <begin position="158"/>
        <end position="179"/>
    </location>
</feature>
<feature type="transmembrane region" description="Helical" evidence="6">
    <location>
        <begin position="249"/>
        <end position="267"/>
    </location>
</feature>
<comment type="subcellular location">
    <subcellularLocation>
        <location evidence="1">Membrane</location>
        <topology evidence="1">Multi-pass membrane protein</topology>
    </subcellularLocation>
</comment>
<name>A0A1Y1I0R0_KLENI</name>
<dbReference type="GO" id="GO:0015297">
    <property type="term" value="F:antiporter activity"/>
    <property type="evidence" value="ECO:0000318"/>
    <property type="project" value="GO_Central"/>
</dbReference>
<keyword evidence="9" id="KW-1185">Reference proteome</keyword>
<organism evidence="8 9">
    <name type="scientific">Klebsormidium nitens</name>
    <name type="common">Green alga</name>
    <name type="synonym">Ulothrix nitens</name>
    <dbReference type="NCBI Taxonomy" id="105231"/>
    <lineage>
        <taxon>Eukaryota</taxon>
        <taxon>Viridiplantae</taxon>
        <taxon>Streptophyta</taxon>
        <taxon>Klebsormidiophyceae</taxon>
        <taxon>Klebsormidiales</taxon>
        <taxon>Klebsormidiaceae</taxon>
        <taxon>Klebsormidium</taxon>
    </lineage>
</organism>
<dbReference type="STRING" id="105231.A0A1Y1I0R0"/>
<evidence type="ECO:0000313" key="9">
    <source>
        <dbReference type="Proteomes" id="UP000054558"/>
    </source>
</evidence>
<dbReference type="InterPro" id="IPR050186">
    <property type="entry name" value="TPT_transporter"/>
</dbReference>
<dbReference type="OMA" id="WCIRKTS"/>
<feature type="transmembrane region" description="Helical" evidence="6">
    <location>
        <begin position="68"/>
        <end position="89"/>
    </location>
</feature>
<feature type="transmembrane region" description="Helical" evidence="6">
    <location>
        <begin position="186"/>
        <end position="204"/>
    </location>
</feature>
<evidence type="ECO:0000313" key="8">
    <source>
        <dbReference type="EMBL" id="GAQ82356.1"/>
    </source>
</evidence>
<feature type="domain" description="Sugar phosphate transporter" evidence="7">
    <location>
        <begin position="74"/>
        <end position="353"/>
    </location>
</feature>
<feature type="compositionally biased region" description="Polar residues" evidence="5">
    <location>
        <begin position="1"/>
        <end position="10"/>
    </location>
</feature>
<accession>A0A1Y1I0R0</accession>
<evidence type="ECO:0000256" key="6">
    <source>
        <dbReference type="SAM" id="Phobius"/>
    </source>
</evidence>
<keyword evidence="4 6" id="KW-0472">Membrane</keyword>
<evidence type="ECO:0000256" key="3">
    <source>
        <dbReference type="ARBA" id="ARBA00022989"/>
    </source>
</evidence>
<evidence type="ECO:0000256" key="5">
    <source>
        <dbReference type="SAM" id="MobiDB-lite"/>
    </source>
</evidence>
<feature type="transmembrane region" description="Helical" evidence="6">
    <location>
        <begin position="133"/>
        <end position="152"/>
    </location>
</feature>
<evidence type="ECO:0000256" key="2">
    <source>
        <dbReference type="ARBA" id="ARBA00022692"/>
    </source>
</evidence>
<dbReference type="InterPro" id="IPR004853">
    <property type="entry name" value="Sugar_P_trans_dom"/>
</dbReference>
<feature type="transmembrane region" description="Helical" evidence="6">
    <location>
        <begin position="210"/>
        <end position="229"/>
    </location>
</feature>
<keyword evidence="3 6" id="KW-1133">Transmembrane helix</keyword>
<protein>
    <submittedName>
        <fullName evidence="8">GDP-mannose transporter</fullName>
    </submittedName>
</protein>